<dbReference type="AlphaFoldDB" id="A0ABD2YC90"/>
<dbReference type="EMBL" id="JBJUIK010000014">
    <property type="protein sequence ID" value="KAL3505056.1"/>
    <property type="molecule type" value="Genomic_DNA"/>
</dbReference>
<proteinExistence type="inferred from homology"/>
<dbReference type="InterPro" id="IPR023614">
    <property type="entry name" value="Porin_dom_sf"/>
</dbReference>
<dbReference type="PANTHER" id="PTHR11743">
    <property type="entry name" value="VOLTAGE-DEPENDENT ANION-SELECTIVE CHANNEL"/>
    <property type="match status" value="1"/>
</dbReference>
<dbReference type="Proteomes" id="UP001630127">
    <property type="component" value="Unassembled WGS sequence"/>
</dbReference>
<dbReference type="InterPro" id="IPR004332">
    <property type="entry name" value="Transposase_MuDR"/>
</dbReference>
<dbReference type="PANTHER" id="PTHR11743:SF61">
    <property type="entry name" value="MITOCHONDRIAL OUTER MEMBRANE PROTEIN PORIN 2-LIKE"/>
    <property type="match status" value="1"/>
</dbReference>
<evidence type="ECO:0000256" key="2">
    <source>
        <dbReference type="SAM" id="MobiDB-lite"/>
    </source>
</evidence>
<feature type="domain" description="Transposase MuDR plant" evidence="3">
    <location>
        <begin position="88"/>
        <end position="152"/>
    </location>
</feature>
<evidence type="ECO:0000256" key="1">
    <source>
        <dbReference type="ARBA" id="ARBA00009624"/>
    </source>
</evidence>
<dbReference type="InterPro" id="IPR027246">
    <property type="entry name" value="Porin_Euk/Tom40"/>
</dbReference>
<name>A0ABD2YC90_9GENT</name>
<dbReference type="InterPro" id="IPR001925">
    <property type="entry name" value="Porin_Euk"/>
</dbReference>
<dbReference type="CDD" id="cd07306">
    <property type="entry name" value="Porin3_VDAC"/>
    <property type="match status" value="1"/>
</dbReference>
<sequence length="433" mass="48636">MDENEDNVLFEANIDKESEWLRTAHNKEILLTNAETSRRADNLSDVDSGEKDQAPNFGSDFESVHGSDEDDFDKKCIMFNPKIINDPQLELGMNFISKKELKFAVKNWNIKSRSKIRFKKIDNKRIRAIYKNEKCNWSIYGAKFNKESCIQIRKFNSKHTCGFVYHNKMVISEILTKDYSTEKKFSFSSQANNGVALASSVVKHGGFHAGDVAAQYKYKNSTLDIKVDTESNIATTLTVTDLLPSTKIIAMCKDFPYYNSGKIEAQYFHEHASFTTAVDLKTPLNIDISATIGTPCIAFGTEASYKVDSCAFTKYNAGFNLTKQNYGVAVILADKGDAVKAYCFYYPDKEKRGVIVGEIAREFSRNHNTLIVGGSYAVDPHTMVKAKLDNRGNLGSVLQHEFAPKSFLTLSGHFYTLAVEKRPRFGLAVSLGF</sequence>
<comment type="caution">
    <text evidence="4">The sequence shown here is derived from an EMBL/GenBank/DDBJ whole genome shotgun (WGS) entry which is preliminary data.</text>
</comment>
<protein>
    <recommendedName>
        <fullName evidence="3">Transposase MuDR plant domain-containing protein</fullName>
    </recommendedName>
</protein>
<evidence type="ECO:0000313" key="4">
    <source>
        <dbReference type="EMBL" id="KAL3505056.1"/>
    </source>
</evidence>
<organism evidence="4 5">
    <name type="scientific">Cinchona calisaya</name>
    <dbReference type="NCBI Taxonomy" id="153742"/>
    <lineage>
        <taxon>Eukaryota</taxon>
        <taxon>Viridiplantae</taxon>
        <taxon>Streptophyta</taxon>
        <taxon>Embryophyta</taxon>
        <taxon>Tracheophyta</taxon>
        <taxon>Spermatophyta</taxon>
        <taxon>Magnoliopsida</taxon>
        <taxon>eudicotyledons</taxon>
        <taxon>Gunneridae</taxon>
        <taxon>Pentapetalae</taxon>
        <taxon>asterids</taxon>
        <taxon>lamiids</taxon>
        <taxon>Gentianales</taxon>
        <taxon>Rubiaceae</taxon>
        <taxon>Cinchonoideae</taxon>
        <taxon>Cinchoneae</taxon>
        <taxon>Cinchona</taxon>
    </lineage>
</organism>
<dbReference type="Pfam" id="PF01459">
    <property type="entry name" value="Porin_3"/>
    <property type="match status" value="1"/>
</dbReference>
<evidence type="ECO:0000313" key="5">
    <source>
        <dbReference type="Proteomes" id="UP001630127"/>
    </source>
</evidence>
<dbReference type="Pfam" id="PF03108">
    <property type="entry name" value="DBD_Tnp_Mut"/>
    <property type="match status" value="1"/>
</dbReference>
<accession>A0ABD2YC90</accession>
<feature type="compositionally biased region" description="Basic and acidic residues" evidence="2">
    <location>
        <begin position="41"/>
        <end position="53"/>
    </location>
</feature>
<keyword evidence="5" id="KW-1185">Reference proteome</keyword>
<gene>
    <name evidence="4" type="ORF">ACH5RR_034897</name>
</gene>
<reference evidence="4 5" key="1">
    <citation type="submission" date="2024-11" db="EMBL/GenBank/DDBJ databases">
        <title>A near-complete genome assembly of Cinchona calisaya.</title>
        <authorList>
            <person name="Lian D.C."/>
            <person name="Zhao X.W."/>
            <person name="Wei L."/>
        </authorList>
    </citation>
    <scope>NUCLEOTIDE SEQUENCE [LARGE SCALE GENOMIC DNA]</scope>
    <source>
        <tissue evidence="4">Nenye</tissue>
    </source>
</reference>
<dbReference type="GO" id="GO:0005739">
    <property type="term" value="C:mitochondrion"/>
    <property type="evidence" value="ECO:0007669"/>
    <property type="project" value="UniProtKB-ARBA"/>
</dbReference>
<dbReference type="Gene3D" id="2.40.160.10">
    <property type="entry name" value="Porin"/>
    <property type="match status" value="1"/>
</dbReference>
<feature type="region of interest" description="Disordered" evidence="2">
    <location>
        <begin position="41"/>
        <end position="68"/>
    </location>
</feature>
<evidence type="ECO:0000259" key="3">
    <source>
        <dbReference type="Pfam" id="PF03108"/>
    </source>
</evidence>
<comment type="similarity">
    <text evidence="1">Belongs to the eukaryotic mitochondrial porin (TC 1.B.8.1) family.</text>
</comment>